<dbReference type="EMBL" id="QEFD01000176">
    <property type="protein sequence ID" value="PVU74862.1"/>
    <property type="molecule type" value="Genomic_DNA"/>
</dbReference>
<keyword evidence="2" id="KW-0285">Flavoprotein</keyword>
<dbReference type="PANTHER" id="PTHR43624">
    <property type="entry name" value="ELECTRON TRANSFER FLAVOPROTEIN-QUINONE OXIDOREDUCTASE YDIS-RELATED"/>
    <property type="match status" value="1"/>
</dbReference>
<comment type="caution">
    <text evidence="5">The sequence shown here is derived from an EMBL/GenBank/DDBJ whole genome shotgun (WGS) entry which is preliminary data.</text>
</comment>
<accession>A0A2T9X479</accession>
<dbReference type="SUPFAM" id="SSF54373">
    <property type="entry name" value="FAD-linked reductases, C-terminal domain"/>
    <property type="match status" value="1"/>
</dbReference>
<name>A0A2T9X479_9CREN</name>
<keyword evidence="3" id="KW-0274">FAD</keyword>
<dbReference type="InterPro" id="IPR039651">
    <property type="entry name" value="FixC-like"/>
</dbReference>
<evidence type="ECO:0000256" key="3">
    <source>
        <dbReference type="ARBA" id="ARBA00022827"/>
    </source>
</evidence>
<evidence type="ECO:0000313" key="5">
    <source>
        <dbReference type="EMBL" id="PVU74862.1"/>
    </source>
</evidence>
<dbReference type="Proteomes" id="UP000245638">
    <property type="component" value="Unassembled WGS sequence"/>
</dbReference>
<dbReference type="AlphaFoldDB" id="A0A2T9X479"/>
<dbReference type="Pfam" id="PF12831">
    <property type="entry name" value="FAD_oxidored"/>
    <property type="match status" value="1"/>
</dbReference>
<evidence type="ECO:0000256" key="1">
    <source>
        <dbReference type="ARBA" id="ARBA00001974"/>
    </source>
</evidence>
<dbReference type="GO" id="GO:0016491">
    <property type="term" value="F:oxidoreductase activity"/>
    <property type="evidence" value="ECO:0007669"/>
    <property type="project" value="UniProtKB-KW"/>
</dbReference>
<gene>
    <name evidence="5" type="ORF">DDW13_05930</name>
</gene>
<evidence type="ECO:0000256" key="4">
    <source>
        <dbReference type="ARBA" id="ARBA00023002"/>
    </source>
</evidence>
<dbReference type="PANTHER" id="PTHR43624:SF2">
    <property type="entry name" value="ELECTRON TRANSFER FLAVOPROTEIN-QUINONE OXIDOREDUCTASE YDIS-RELATED"/>
    <property type="match status" value="1"/>
</dbReference>
<sequence length="407" mass="45152">MSFDADVIIVGGGLSGLSAGITAVREGLNVILLERGEYSGAKNVSGGRMYVHALKRLIPDALERAPLERPITKETFEIFCDKNRKITFSFEEKDKKNSFSVLRSKFDRWLASEAENLGLLISYSTLVLNAYREGEGITLETNRGTLKAPLIIDASGVTSVVFRLLGLRRFTPDKWMLGVKEIIKTDVNLPENEGEVRTIVGAIKGVKGGGFVYTNKDTLSVGMAVTFDSLPKSEFPAKDLVEAFRERIGIEGEVLEYSAHAIPYYGFKNLPPLYDKNLIAVGDSAGFLINDGFTIRGMDLAIGSGMIAGLAAKKIVESRNFSNTEVYYEMLKDSFVLKHLELAYNRFELINSPSTLSTYPEILCNVLSDMFTVEENRDTLINDVLYRLKEKGIPLSQAVRDLWKAVK</sequence>
<keyword evidence="4" id="KW-0560">Oxidoreductase</keyword>
<dbReference type="Gene3D" id="3.50.50.60">
    <property type="entry name" value="FAD/NAD(P)-binding domain"/>
    <property type="match status" value="1"/>
</dbReference>
<protein>
    <submittedName>
        <fullName evidence="5">FAD-dependent oxidoreductase</fullName>
    </submittedName>
</protein>
<evidence type="ECO:0000256" key="2">
    <source>
        <dbReference type="ARBA" id="ARBA00022630"/>
    </source>
</evidence>
<comment type="cofactor">
    <cofactor evidence="1">
        <name>FAD</name>
        <dbReference type="ChEBI" id="CHEBI:57692"/>
    </cofactor>
</comment>
<organism evidence="5 6">
    <name type="scientific">Acidianus hospitalis</name>
    <dbReference type="NCBI Taxonomy" id="563177"/>
    <lineage>
        <taxon>Archaea</taxon>
        <taxon>Thermoproteota</taxon>
        <taxon>Thermoprotei</taxon>
        <taxon>Sulfolobales</taxon>
        <taxon>Sulfolobaceae</taxon>
        <taxon>Acidianus</taxon>
    </lineage>
</organism>
<evidence type="ECO:0000313" key="6">
    <source>
        <dbReference type="Proteomes" id="UP000245638"/>
    </source>
</evidence>
<reference evidence="5 6" key="1">
    <citation type="journal article" date="2015" name="Appl. Environ. Microbiol.">
        <title>Nanoarchaeota, Their Sulfolobales Host, and Nanoarchaeota Virus Distribution across Yellowstone National Park Hot Springs.</title>
        <authorList>
            <person name="Munson-McGee J.H."/>
            <person name="Field E.K."/>
            <person name="Bateson M."/>
            <person name="Rooney C."/>
            <person name="Stepanauskas R."/>
            <person name="Young M.J."/>
        </authorList>
    </citation>
    <scope>NUCLEOTIDE SEQUENCE [LARGE SCALE GENOMIC DNA]</scope>
    <source>
        <strain evidence="5">SCGC AC-742_N10</strain>
    </source>
</reference>
<dbReference type="InterPro" id="IPR036188">
    <property type="entry name" value="FAD/NAD-bd_sf"/>
</dbReference>
<dbReference type="SUPFAM" id="SSF51905">
    <property type="entry name" value="FAD/NAD(P)-binding domain"/>
    <property type="match status" value="1"/>
</dbReference>
<dbReference type="PRINTS" id="PR00411">
    <property type="entry name" value="PNDRDTASEI"/>
</dbReference>
<proteinExistence type="predicted"/>